<evidence type="ECO:0000256" key="6">
    <source>
        <dbReference type="ARBA" id="ARBA00023134"/>
    </source>
</evidence>
<name>A0A7S1SW44_9CHLO</name>
<dbReference type="GO" id="GO:0005525">
    <property type="term" value="F:GTP binding"/>
    <property type="evidence" value="ECO:0007669"/>
    <property type="project" value="UniProtKB-KW"/>
</dbReference>
<dbReference type="InterPro" id="IPR015349">
    <property type="entry name" value="OCT_dom"/>
</dbReference>
<dbReference type="Gene3D" id="2.70.210.12">
    <property type="entry name" value="GTP1/OBG domain"/>
    <property type="match status" value="1"/>
</dbReference>
<evidence type="ECO:0000256" key="4">
    <source>
        <dbReference type="ARBA" id="ARBA00022741"/>
    </source>
</evidence>
<dbReference type="Pfam" id="PF09269">
    <property type="entry name" value="DUF1967"/>
    <property type="match status" value="1"/>
</dbReference>
<evidence type="ECO:0000313" key="11">
    <source>
        <dbReference type="EMBL" id="CAD9210820.1"/>
    </source>
</evidence>
<dbReference type="NCBIfam" id="NF008955">
    <property type="entry name" value="PRK12297.1"/>
    <property type="match status" value="1"/>
</dbReference>
<dbReference type="PANTHER" id="PTHR11702:SF44">
    <property type="entry name" value="GTP-BINDING PROTEIN OBGC, CHLOROPLASTIC"/>
    <property type="match status" value="1"/>
</dbReference>
<dbReference type="InterPro" id="IPR045086">
    <property type="entry name" value="OBG_GTPase"/>
</dbReference>
<dbReference type="HAMAP" id="MF_01454">
    <property type="entry name" value="GTPase_Obg"/>
    <property type="match status" value="1"/>
</dbReference>
<dbReference type="InterPro" id="IPR027417">
    <property type="entry name" value="P-loop_NTPase"/>
</dbReference>
<dbReference type="InterPro" id="IPR014100">
    <property type="entry name" value="GTP-bd_Obg/CgtA"/>
</dbReference>
<dbReference type="EMBL" id="HBGG01025208">
    <property type="protein sequence ID" value="CAD9210820.1"/>
    <property type="molecule type" value="Transcribed_RNA"/>
</dbReference>
<dbReference type="InterPro" id="IPR006074">
    <property type="entry name" value="GTP1-OBG_CS"/>
</dbReference>
<comment type="similarity">
    <text evidence="2">Belongs to the TRAFAC class OBG-HflX-like GTPase superfamily. OBG GTPase family.</text>
</comment>
<evidence type="ECO:0000259" key="8">
    <source>
        <dbReference type="PROSITE" id="PS51710"/>
    </source>
</evidence>
<feature type="domain" description="OBG-type G" evidence="8">
    <location>
        <begin position="321"/>
        <end position="491"/>
    </location>
</feature>
<keyword evidence="3" id="KW-0479">Metal-binding</keyword>
<protein>
    <recommendedName>
        <fullName evidence="12">Obg family GTPase CgtA</fullName>
    </recommendedName>
</protein>
<dbReference type="PROSITE" id="PS00905">
    <property type="entry name" value="GTP1_OBG"/>
    <property type="match status" value="1"/>
</dbReference>
<dbReference type="SUPFAM" id="SSF82051">
    <property type="entry name" value="Obg GTP-binding protein N-terminal domain"/>
    <property type="match status" value="1"/>
</dbReference>
<organism evidence="11">
    <name type="scientific">Tetraselmis chuii</name>
    <dbReference type="NCBI Taxonomy" id="63592"/>
    <lineage>
        <taxon>Eukaryota</taxon>
        <taxon>Viridiplantae</taxon>
        <taxon>Chlorophyta</taxon>
        <taxon>core chlorophytes</taxon>
        <taxon>Chlorodendrophyceae</taxon>
        <taxon>Chlorodendrales</taxon>
        <taxon>Chlorodendraceae</taxon>
        <taxon>Tetraselmis</taxon>
    </lineage>
</organism>
<dbReference type="Pfam" id="PF01926">
    <property type="entry name" value="MMR_HSR1"/>
    <property type="match status" value="1"/>
</dbReference>
<dbReference type="InterPro" id="IPR031167">
    <property type="entry name" value="G_OBG"/>
</dbReference>
<proteinExistence type="inferred from homology"/>
<dbReference type="GO" id="GO:0000287">
    <property type="term" value="F:magnesium ion binding"/>
    <property type="evidence" value="ECO:0007669"/>
    <property type="project" value="InterPro"/>
</dbReference>
<feature type="region of interest" description="Disordered" evidence="7">
    <location>
        <begin position="46"/>
        <end position="128"/>
    </location>
</feature>
<dbReference type="PANTHER" id="PTHR11702">
    <property type="entry name" value="DEVELOPMENTALLY REGULATED GTP-BINDING PROTEIN-RELATED"/>
    <property type="match status" value="1"/>
</dbReference>
<evidence type="ECO:0000256" key="2">
    <source>
        <dbReference type="ARBA" id="ARBA00007699"/>
    </source>
</evidence>
<dbReference type="PRINTS" id="PR00326">
    <property type="entry name" value="GTP1OBG"/>
</dbReference>
<dbReference type="SUPFAM" id="SSF102741">
    <property type="entry name" value="Obg GTP-binding protein C-terminal domain"/>
    <property type="match status" value="1"/>
</dbReference>
<feature type="compositionally biased region" description="Basic and acidic residues" evidence="7">
    <location>
        <begin position="90"/>
        <end position="99"/>
    </location>
</feature>
<dbReference type="Gene3D" id="3.30.300.350">
    <property type="entry name" value="GTP-binding protein OBG, C-terminal domain"/>
    <property type="match status" value="1"/>
</dbReference>
<dbReference type="GO" id="GO:0005739">
    <property type="term" value="C:mitochondrion"/>
    <property type="evidence" value="ECO:0007669"/>
    <property type="project" value="TreeGrafter"/>
</dbReference>
<sequence length="627" mass="68882">MVVTAPTTVQRIRLGCGRIAAVPTRRRAARLGPINTRRLWQILAVQTERGQPSPEEEAPEPGGSEDEGGRLSQWDLDWVDAQEEEAAAAEEARLAEAGKWRRRKERPAPVAAAAATTPSVTQEPSEEDYAAWEEMDDDWENDESDDDNKPRKKGLPAEVRCFDRATIYAKAGNGGNGCVAFRREKFVPKGGPWGGNGGRGGHVWAVVDESLNSLQTFRGGVHFRAKNGLPGSSNNSTGACGVDLEVKVPPGTIIRARDAEEGDPPVAELLHPGDKVLLEAGGRGGRGNSSFKSNMNNCPVIGETGEDGGESWLNLELKLVADIGIVGIPSAGKSTLLSVVSSAKPKIADYPFTTLVPNLGVCEQDFKTTVFADVPGLLEGAHLGRGLGLEFLRHTERCRAIVHVIDGSSPDPIGDYKAIRLELRLFNPEVAKKPEIIAYNKMDIPDSSDYFDIVQDFLIAEGIPRDVIFPISAVTGKGVTELVRATQRMLEELGEKPLEYSTDALNIREVPKKDMSARMDDFDIEEDHQYGRCYFVKGQAIERFAQMTNFDYFEGARRFQQVLKRVGIFKALKKRGIKEGDTVVIGQMETLWSDDQSDRALFKAWKEMREGQGEIGAARWPRARLNL</sequence>
<evidence type="ECO:0000256" key="7">
    <source>
        <dbReference type="SAM" id="MobiDB-lite"/>
    </source>
</evidence>
<dbReference type="GO" id="GO:0042254">
    <property type="term" value="P:ribosome biogenesis"/>
    <property type="evidence" value="ECO:0007669"/>
    <property type="project" value="UniProtKB-UniRule"/>
</dbReference>
<dbReference type="InterPro" id="IPR036726">
    <property type="entry name" value="GTP1_OBG_dom_sf"/>
</dbReference>
<dbReference type="InterPro" id="IPR006073">
    <property type="entry name" value="GTP-bd"/>
</dbReference>
<dbReference type="PROSITE" id="PS51883">
    <property type="entry name" value="OBG"/>
    <property type="match status" value="1"/>
</dbReference>
<feature type="compositionally biased region" description="Acidic residues" evidence="7">
    <location>
        <begin position="77"/>
        <end position="88"/>
    </location>
</feature>
<feature type="domain" description="Obg" evidence="10">
    <location>
        <begin position="159"/>
        <end position="320"/>
    </location>
</feature>
<dbReference type="PROSITE" id="PS51710">
    <property type="entry name" value="G_OBG"/>
    <property type="match status" value="1"/>
</dbReference>
<dbReference type="AlphaFoldDB" id="A0A7S1SW44"/>
<gene>
    <name evidence="11" type="ORF">TCHU04912_LOCUS13059</name>
</gene>
<dbReference type="GO" id="GO:0003924">
    <property type="term" value="F:GTPase activity"/>
    <property type="evidence" value="ECO:0007669"/>
    <property type="project" value="InterPro"/>
</dbReference>
<dbReference type="CDD" id="cd01898">
    <property type="entry name" value="Obg"/>
    <property type="match status" value="1"/>
</dbReference>
<dbReference type="NCBIfam" id="NF008956">
    <property type="entry name" value="PRK12299.1"/>
    <property type="match status" value="1"/>
</dbReference>
<comment type="cofactor">
    <cofactor evidence="1">
        <name>Mg(2+)</name>
        <dbReference type="ChEBI" id="CHEBI:18420"/>
    </cofactor>
</comment>
<dbReference type="NCBIfam" id="TIGR03595">
    <property type="entry name" value="Obg_CgtA_exten"/>
    <property type="match status" value="1"/>
</dbReference>
<evidence type="ECO:0008006" key="12">
    <source>
        <dbReference type="Google" id="ProtNLM"/>
    </source>
</evidence>
<dbReference type="InterPro" id="IPR006169">
    <property type="entry name" value="GTP1_OBG_dom"/>
</dbReference>
<keyword evidence="4" id="KW-0547">Nucleotide-binding</keyword>
<accession>A0A7S1SW44</accession>
<evidence type="ECO:0000256" key="3">
    <source>
        <dbReference type="ARBA" id="ARBA00022723"/>
    </source>
</evidence>
<feature type="domain" description="OCT" evidence="9">
    <location>
        <begin position="507"/>
        <end position="594"/>
    </location>
</feature>
<evidence type="ECO:0000256" key="5">
    <source>
        <dbReference type="ARBA" id="ARBA00022842"/>
    </source>
</evidence>
<feature type="compositionally biased region" description="Acidic residues" evidence="7">
    <location>
        <begin position="54"/>
        <end position="66"/>
    </location>
</feature>
<feature type="compositionally biased region" description="Low complexity" evidence="7">
    <location>
        <begin position="108"/>
        <end position="121"/>
    </location>
</feature>
<evidence type="ECO:0000256" key="1">
    <source>
        <dbReference type="ARBA" id="ARBA00001946"/>
    </source>
</evidence>
<dbReference type="InterPro" id="IPR036346">
    <property type="entry name" value="GTP-bd_prot_GTP1/OBG_C_sf"/>
</dbReference>
<dbReference type="PROSITE" id="PS51881">
    <property type="entry name" value="OCT"/>
    <property type="match status" value="1"/>
</dbReference>
<reference evidence="11" key="1">
    <citation type="submission" date="2021-01" db="EMBL/GenBank/DDBJ databases">
        <authorList>
            <person name="Corre E."/>
            <person name="Pelletier E."/>
            <person name="Niang G."/>
            <person name="Scheremetjew M."/>
            <person name="Finn R."/>
            <person name="Kale V."/>
            <person name="Holt S."/>
            <person name="Cochrane G."/>
            <person name="Meng A."/>
            <person name="Brown T."/>
            <person name="Cohen L."/>
        </authorList>
    </citation>
    <scope>NUCLEOTIDE SEQUENCE</scope>
    <source>
        <strain evidence="11">PLY429</strain>
    </source>
</reference>
<keyword evidence="5" id="KW-0460">Magnesium</keyword>
<dbReference type="FunFam" id="2.70.210.12:FF:000001">
    <property type="entry name" value="GTPase Obg"/>
    <property type="match status" value="1"/>
</dbReference>
<dbReference type="SUPFAM" id="SSF52540">
    <property type="entry name" value="P-loop containing nucleoside triphosphate hydrolases"/>
    <property type="match status" value="1"/>
</dbReference>
<dbReference type="NCBIfam" id="TIGR02729">
    <property type="entry name" value="Obg_CgtA"/>
    <property type="match status" value="1"/>
</dbReference>
<dbReference type="Gene3D" id="3.40.50.300">
    <property type="entry name" value="P-loop containing nucleotide triphosphate hydrolases"/>
    <property type="match status" value="1"/>
</dbReference>
<keyword evidence="6" id="KW-0342">GTP-binding</keyword>
<dbReference type="Pfam" id="PF01018">
    <property type="entry name" value="GTP1_OBG"/>
    <property type="match status" value="1"/>
</dbReference>
<evidence type="ECO:0000259" key="10">
    <source>
        <dbReference type="PROSITE" id="PS51883"/>
    </source>
</evidence>
<evidence type="ECO:0000259" key="9">
    <source>
        <dbReference type="PROSITE" id="PS51881"/>
    </source>
</evidence>
<dbReference type="NCBIfam" id="NF008954">
    <property type="entry name" value="PRK12296.1"/>
    <property type="match status" value="1"/>
</dbReference>